<accession>A0A6B0U3L6</accession>
<proteinExistence type="predicted"/>
<evidence type="ECO:0000256" key="1">
    <source>
        <dbReference type="SAM" id="SignalP"/>
    </source>
</evidence>
<protein>
    <submittedName>
        <fullName evidence="2">Putative secreted protein</fullName>
    </submittedName>
</protein>
<sequence>MSMTLLIFSSSSVSATGYQSSRGGLFPKVGPVSCSSAAVSFRKGTTAMVRLKTNIAAQRLQGSTRIIGSWVICT</sequence>
<dbReference type="EMBL" id="GIFC01001217">
    <property type="protein sequence ID" value="MXU83300.1"/>
    <property type="molecule type" value="Transcribed_RNA"/>
</dbReference>
<evidence type="ECO:0000313" key="2">
    <source>
        <dbReference type="EMBL" id="MXU83300.1"/>
    </source>
</evidence>
<name>A0A6B0U3L6_IXORI</name>
<organism evidence="2">
    <name type="scientific">Ixodes ricinus</name>
    <name type="common">Common tick</name>
    <name type="synonym">Acarus ricinus</name>
    <dbReference type="NCBI Taxonomy" id="34613"/>
    <lineage>
        <taxon>Eukaryota</taxon>
        <taxon>Metazoa</taxon>
        <taxon>Ecdysozoa</taxon>
        <taxon>Arthropoda</taxon>
        <taxon>Chelicerata</taxon>
        <taxon>Arachnida</taxon>
        <taxon>Acari</taxon>
        <taxon>Parasitiformes</taxon>
        <taxon>Ixodida</taxon>
        <taxon>Ixodoidea</taxon>
        <taxon>Ixodidae</taxon>
        <taxon>Ixodinae</taxon>
        <taxon>Ixodes</taxon>
    </lineage>
</organism>
<feature type="chain" id="PRO_5025407975" evidence="1">
    <location>
        <begin position="16"/>
        <end position="74"/>
    </location>
</feature>
<keyword evidence="1" id="KW-0732">Signal</keyword>
<dbReference type="AlphaFoldDB" id="A0A6B0U3L6"/>
<feature type="signal peptide" evidence="1">
    <location>
        <begin position="1"/>
        <end position="15"/>
    </location>
</feature>
<reference evidence="2" key="1">
    <citation type="submission" date="2019-12" db="EMBL/GenBank/DDBJ databases">
        <title>An insight into the sialome of adult female Ixodes ricinus ticks feeding for 6 days.</title>
        <authorList>
            <person name="Perner J."/>
            <person name="Ribeiro J.M.C."/>
        </authorList>
    </citation>
    <scope>NUCLEOTIDE SEQUENCE</scope>
    <source>
        <strain evidence="2">Semi-engorged</strain>
        <tissue evidence="2">Salivary glands</tissue>
    </source>
</reference>